<dbReference type="InterPro" id="IPR034197">
    <property type="entry name" value="Peptidases_S8_3"/>
</dbReference>
<keyword evidence="3" id="KW-0732">Signal</keyword>
<evidence type="ECO:0000256" key="3">
    <source>
        <dbReference type="ARBA" id="ARBA00022729"/>
    </source>
</evidence>
<dbReference type="Pfam" id="PF00082">
    <property type="entry name" value="Peptidase_S8"/>
    <property type="match status" value="1"/>
</dbReference>
<proteinExistence type="inferred from homology"/>
<feature type="active site" description="Charge relay system" evidence="6 7">
    <location>
        <position position="138"/>
    </location>
</feature>
<feature type="domain" description="Subtilisin-like protease fibronectin type-III" evidence="10">
    <location>
        <begin position="690"/>
        <end position="785"/>
    </location>
</feature>
<dbReference type="PROSITE" id="PS00137">
    <property type="entry name" value="SUBTILASE_HIS"/>
    <property type="match status" value="1"/>
</dbReference>
<keyword evidence="12" id="KW-1185">Reference proteome</keyword>
<dbReference type="EMBL" id="JACGWL010000016">
    <property type="protein sequence ID" value="KAK4384783.1"/>
    <property type="molecule type" value="Genomic_DNA"/>
</dbReference>
<evidence type="ECO:0000256" key="7">
    <source>
        <dbReference type="PROSITE-ProRule" id="PRU01240"/>
    </source>
</evidence>
<dbReference type="InterPro" id="IPR023828">
    <property type="entry name" value="Peptidase_S8_Ser-AS"/>
</dbReference>
<feature type="active site" description="Charge relay system" evidence="6 7">
    <location>
        <position position="214"/>
    </location>
</feature>
<organism evidence="11 12">
    <name type="scientific">Sesamum angolense</name>
    <dbReference type="NCBI Taxonomy" id="2727404"/>
    <lineage>
        <taxon>Eukaryota</taxon>
        <taxon>Viridiplantae</taxon>
        <taxon>Streptophyta</taxon>
        <taxon>Embryophyta</taxon>
        <taxon>Tracheophyta</taxon>
        <taxon>Spermatophyta</taxon>
        <taxon>Magnoliopsida</taxon>
        <taxon>eudicotyledons</taxon>
        <taxon>Gunneridae</taxon>
        <taxon>Pentapetalae</taxon>
        <taxon>asterids</taxon>
        <taxon>lamiids</taxon>
        <taxon>Lamiales</taxon>
        <taxon>Pedaliaceae</taxon>
        <taxon>Sesamum</taxon>
    </lineage>
</organism>
<protein>
    <submittedName>
        <fullName evidence="11">Subtilisin-like protease SBT3.6</fullName>
    </submittedName>
</protein>
<evidence type="ECO:0000256" key="4">
    <source>
        <dbReference type="ARBA" id="ARBA00022801"/>
    </source>
</evidence>
<evidence type="ECO:0000259" key="10">
    <source>
        <dbReference type="Pfam" id="PF17766"/>
    </source>
</evidence>
<dbReference type="Gene3D" id="3.50.30.30">
    <property type="match status" value="1"/>
</dbReference>
<dbReference type="InterPro" id="IPR045051">
    <property type="entry name" value="SBT"/>
</dbReference>
<evidence type="ECO:0000313" key="12">
    <source>
        <dbReference type="Proteomes" id="UP001289374"/>
    </source>
</evidence>
<feature type="domain" description="Inhibitor I9" evidence="9">
    <location>
        <begin position="60"/>
        <end position="104"/>
    </location>
</feature>
<dbReference type="GO" id="GO:0004252">
    <property type="term" value="F:serine-type endopeptidase activity"/>
    <property type="evidence" value="ECO:0007669"/>
    <property type="project" value="UniProtKB-UniRule"/>
</dbReference>
<dbReference type="Gene3D" id="3.40.50.200">
    <property type="entry name" value="Peptidase S8/S53 domain"/>
    <property type="match status" value="1"/>
</dbReference>
<dbReference type="GO" id="GO:0006508">
    <property type="term" value="P:proteolysis"/>
    <property type="evidence" value="ECO:0007669"/>
    <property type="project" value="UniProtKB-KW"/>
</dbReference>
<dbReference type="InterPro" id="IPR041469">
    <property type="entry name" value="Subtilisin-like_FN3"/>
</dbReference>
<dbReference type="InterPro" id="IPR015500">
    <property type="entry name" value="Peptidase_S8_subtilisin-rel"/>
</dbReference>
<feature type="domain" description="Peptidase S8/S53" evidence="8">
    <location>
        <begin position="129"/>
        <end position="579"/>
    </location>
</feature>
<dbReference type="PANTHER" id="PTHR10795">
    <property type="entry name" value="PROPROTEIN CONVERTASE SUBTILISIN/KEXIN"/>
    <property type="match status" value="1"/>
</dbReference>
<reference evidence="11" key="2">
    <citation type="journal article" date="2024" name="Plant">
        <title>Genomic evolution and insights into agronomic trait innovations of Sesamum species.</title>
        <authorList>
            <person name="Miao H."/>
            <person name="Wang L."/>
            <person name="Qu L."/>
            <person name="Liu H."/>
            <person name="Sun Y."/>
            <person name="Le M."/>
            <person name="Wang Q."/>
            <person name="Wei S."/>
            <person name="Zheng Y."/>
            <person name="Lin W."/>
            <person name="Duan Y."/>
            <person name="Cao H."/>
            <person name="Xiong S."/>
            <person name="Wang X."/>
            <person name="Wei L."/>
            <person name="Li C."/>
            <person name="Ma Q."/>
            <person name="Ju M."/>
            <person name="Zhao R."/>
            <person name="Li G."/>
            <person name="Mu C."/>
            <person name="Tian Q."/>
            <person name="Mei H."/>
            <person name="Zhang T."/>
            <person name="Gao T."/>
            <person name="Zhang H."/>
        </authorList>
    </citation>
    <scope>NUCLEOTIDE SEQUENCE</scope>
    <source>
        <strain evidence="11">K16</strain>
    </source>
</reference>
<comment type="caution">
    <text evidence="11">The sequence shown here is derived from an EMBL/GenBank/DDBJ whole genome shotgun (WGS) entry which is preliminary data.</text>
</comment>
<evidence type="ECO:0000256" key="5">
    <source>
        <dbReference type="ARBA" id="ARBA00022825"/>
    </source>
</evidence>
<dbReference type="InterPro" id="IPR037045">
    <property type="entry name" value="S8pro/Inhibitor_I9_sf"/>
</dbReference>
<dbReference type="Pfam" id="PF17766">
    <property type="entry name" value="fn3_6"/>
    <property type="match status" value="1"/>
</dbReference>
<dbReference type="PROSITE" id="PS00138">
    <property type="entry name" value="SUBTILASE_SER"/>
    <property type="match status" value="1"/>
</dbReference>
<comment type="similarity">
    <text evidence="1 7">Belongs to the peptidase S8 family.</text>
</comment>
<dbReference type="CDD" id="cd04852">
    <property type="entry name" value="Peptidases_S8_3"/>
    <property type="match status" value="1"/>
</dbReference>
<dbReference type="Gene3D" id="2.60.40.2310">
    <property type="match status" value="1"/>
</dbReference>
<dbReference type="PRINTS" id="PR00723">
    <property type="entry name" value="SUBTILISIN"/>
</dbReference>
<dbReference type="InterPro" id="IPR022398">
    <property type="entry name" value="Peptidase_S8_His-AS"/>
</dbReference>
<name>A0AAE1TB24_9LAMI</name>
<keyword evidence="2 7" id="KW-0645">Protease</keyword>
<evidence type="ECO:0000256" key="1">
    <source>
        <dbReference type="ARBA" id="ARBA00011073"/>
    </source>
</evidence>
<evidence type="ECO:0000259" key="9">
    <source>
        <dbReference type="Pfam" id="PF05922"/>
    </source>
</evidence>
<evidence type="ECO:0000313" key="11">
    <source>
        <dbReference type="EMBL" id="KAK4384783.1"/>
    </source>
</evidence>
<reference evidence="11" key="1">
    <citation type="submission" date="2020-06" db="EMBL/GenBank/DDBJ databases">
        <authorList>
            <person name="Li T."/>
            <person name="Hu X."/>
            <person name="Zhang T."/>
            <person name="Song X."/>
            <person name="Zhang H."/>
            <person name="Dai N."/>
            <person name="Sheng W."/>
            <person name="Hou X."/>
            <person name="Wei L."/>
        </authorList>
    </citation>
    <scope>NUCLEOTIDE SEQUENCE</scope>
    <source>
        <strain evidence="11">K16</strain>
        <tissue evidence="11">Leaf</tissue>
    </source>
</reference>
<feature type="active site" description="Charge relay system" evidence="6 7">
    <location>
        <position position="546"/>
    </location>
</feature>
<dbReference type="FunFam" id="2.60.40.2310:FF:000001">
    <property type="entry name" value="Subtilisin-like protease SBT1.5"/>
    <property type="match status" value="1"/>
</dbReference>
<dbReference type="InterPro" id="IPR036852">
    <property type="entry name" value="Peptidase_S8/S53_dom_sf"/>
</dbReference>
<dbReference type="AlphaFoldDB" id="A0AAE1TB24"/>
<sequence length="795" mass="86213">MRYTAARTNVNVANEDAGGGTKLILCIWEKGSTAMWSYSRNPTMKCWPQFLEGIPKEATVDSMIYSYRHGFSGFAAKMTDSQARYIAELPGVVQVLPNRLYKMHTTRSWDYLGLSPYSTTNLLHDTNQGDGAIIGVFDTGVWPESESFNDKGLGPIPAKWKGFCQSGHAFNPKQHCNNKIIGARYFINGFLAAYGEFNATEANEFISTRDSAGHGTHCASIAGGSFVRNVSFQGLAGGVARGGAPRARLAIYKVGWIGGAVSSVDILKAFDEAIHDGVDVLSISLGIDLPLYPEIDKRDVIYYGSFHAVAHGITVVCSGGNSGPEYQTVEDVAPWVISVAASTIDRSFPTPIVLGNKQVFTVIYDLNSGQAMYDGKDTGFVKLAYKERGDIEGELYCEYITANDTWVAGKVVLCFTVEGSEADLIRAASTVQEAGALGLIATKKTVIALSQYYNSFPFILVTFDIATQILNYIRFTRDPVVRLKPTKTYVGNQASTYIASFSSRGPNSLSPAVLKPDIAAPGVDVLAAYVPTKLSSQGYIFDSGTSMAAPHIAGIAALLKSLHPHWSPAAIKSALVTTGRLLINSTFFCIPKSRSPLTRFNINKCAAWTTDPYSGEPIFAKGPIPKLADPFDYGGGLANPNAARTPGLVYDIGTQDYVNYLCAMGYNETDINQLTGRPKSCKKSSNSVLDLNLPSITVPNLKGSVTITKTVTNVGDPNSKYEAVVVPPLGTVVKVNPKYLQFSPEVRQMSFRVKITTLHKITTEYYFGSLSWSDGKHEVKIPISVRTEFPQVYGN</sequence>
<dbReference type="Gene3D" id="3.30.70.80">
    <property type="entry name" value="Peptidase S8 propeptide/proteinase inhibitor I9"/>
    <property type="match status" value="1"/>
</dbReference>
<evidence type="ECO:0000256" key="6">
    <source>
        <dbReference type="PIRSR" id="PIRSR615500-1"/>
    </source>
</evidence>
<dbReference type="SUPFAM" id="SSF52743">
    <property type="entry name" value="Subtilisin-like"/>
    <property type="match status" value="1"/>
</dbReference>
<dbReference type="InterPro" id="IPR000209">
    <property type="entry name" value="Peptidase_S8/S53_dom"/>
</dbReference>
<evidence type="ECO:0000256" key="2">
    <source>
        <dbReference type="ARBA" id="ARBA00022670"/>
    </source>
</evidence>
<dbReference type="InterPro" id="IPR010259">
    <property type="entry name" value="S8pro/Inhibitor_I9"/>
</dbReference>
<gene>
    <name evidence="11" type="ORF">Sango_2602300</name>
</gene>
<accession>A0AAE1TB24</accession>
<dbReference type="CDD" id="cd02120">
    <property type="entry name" value="PA_subtilisin_like"/>
    <property type="match status" value="1"/>
</dbReference>
<keyword evidence="5 7" id="KW-0720">Serine protease</keyword>
<dbReference type="Pfam" id="PF05922">
    <property type="entry name" value="Inhibitor_I9"/>
    <property type="match status" value="1"/>
</dbReference>
<dbReference type="PROSITE" id="PS51892">
    <property type="entry name" value="SUBTILASE"/>
    <property type="match status" value="1"/>
</dbReference>
<dbReference type="FunFam" id="3.40.50.200:FF:000006">
    <property type="entry name" value="Subtilisin-like protease SBT1.5"/>
    <property type="match status" value="1"/>
</dbReference>
<dbReference type="Proteomes" id="UP001289374">
    <property type="component" value="Unassembled WGS sequence"/>
</dbReference>
<keyword evidence="4 7" id="KW-0378">Hydrolase</keyword>
<evidence type="ECO:0000259" key="8">
    <source>
        <dbReference type="Pfam" id="PF00082"/>
    </source>
</evidence>